<accession>A0A3M7QU88</accession>
<evidence type="ECO:0000313" key="2">
    <source>
        <dbReference type="EMBL" id="RNA14930.1"/>
    </source>
</evidence>
<evidence type="ECO:0000313" key="3">
    <source>
        <dbReference type="Proteomes" id="UP000276133"/>
    </source>
</evidence>
<keyword evidence="1" id="KW-0812">Transmembrane</keyword>
<dbReference type="EMBL" id="REGN01005087">
    <property type="protein sequence ID" value="RNA14930.1"/>
    <property type="molecule type" value="Genomic_DNA"/>
</dbReference>
<evidence type="ECO:0000256" key="1">
    <source>
        <dbReference type="SAM" id="Phobius"/>
    </source>
</evidence>
<keyword evidence="1" id="KW-1133">Transmembrane helix</keyword>
<sequence length="84" mass="9727">MSDQTSSRQGLLKINSNENFLLIKSDKWPKRLVRTGFCPKTGPQNLRIFNRLIILNLIFSTNSTFVSKFFAYVIPLMSFLNIEN</sequence>
<keyword evidence="3" id="KW-1185">Reference proteome</keyword>
<feature type="transmembrane region" description="Helical" evidence="1">
    <location>
        <begin position="52"/>
        <end position="74"/>
    </location>
</feature>
<organism evidence="2 3">
    <name type="scientific">Brachionus plicatilis</name>
    <name type="common">Marine rotifer</name>
    <name type="synonym">Brachionus muelleri</name>
    <dbReference type="NCBI Taxonomy" id="10195"/>
    <lineage>
        <taxon>Eukaryota</taxon>
        <taxon>Metazoa</taxon>
        <taxon>Spiralia</taxon>
        <taxon>Gnathifera</taxon>
        <taxon>Rotifera</taxon>
        <taxon>Eurotatoria</taxon>
        <taxon>Monogononta</taxon>
        <taxon>Pseudotrocha</taxon>
        <taxon>Ploima</taxon>
        <taxon>Brachionidae</taxon>
        <taxon>Brachionus</taxon>
    </lineage>
</organism>
<gene>
    <name evidence="2" type="ORF">BpHYR1_048488</name>
</gene>
<comment type="caution">
    <text evidence="2">The sequence shown here is derived from an EMBL/GenBank/DDBJ whole genome shotgun (WGS) entry which is preliminary data.</text>
</comment>
<protein>
    <submittedName>
        <fullName evidence="2">Uncharacterized protein</fullName>
    </submittedName>
</protein>
<name>A0A3M7QU88_BRAPC</name>
<proteinExistence type="predicted"/>
<reference evidence="2 3" key="1">
    <citation type="journal article" date="2018" name="Sci. Rep.">
        <title>Genomic signatures of local adaptation to the degree of environmental predictability in rotifers.</title>
        <authorList>
            <person name="Franch-Gras L."/>
            <person name="Hahn C."/>
            <person name="Garcia-Roger E.M."/>
            <person name="Carmona M.J."/>
            <person name="Serra M."/>
            <person name="Gomez A."/>
        </authorList>
    </citation>
    <scope>NUCLEOTIDE SEQUENCE [LARGE SCALE GENOMIC DNA]</scope>
    <source>
        <strain evidence="2">HYR1</strain>
    </source>
</reference>
<keyword evidence="1" id="KW-0472">Membrane</keyword>
<dbReference type="AlphaFoldDB" id="A0A3M7QU88"/>
<dbReference type="Proteomes" id="UP000276133">
    <property type="component" value="Unassembled WGS sequence"/>
</dbReference>